<evidence type="ECO:0000256" key="1">
    <source>
        <dbReference type="SAM" id="Phobius"/>
    </source>
</evidence>
<organism evidence="2 3">
    <name type="scientific">Eubacterium album</name>
    <dbReference type="NCBI Taxonomy" id="2978477"/>
    <lineage>
        <taxon>Bacteria</taxon>
        <taxon>Bacillati</taxon>
        <taxon>Bacillota</taxon>
        <taxon>Clostridia</taxon>
        <taxon>Eubacteriales</taxon>
        <taxon>Eubacteriaceae</taxon>
        <taxon>Eubacterium</taxon>
    </lineage>
</organism>
<name>A0ABT2M2A0_9FIRM</name>
<reference evidence="2" key="1">
    <citation type="submission" date="2022-09" db="EMBL/GenBank/DDBJ databases">
        <title>Eubacterium sp. LFL-14 isolated from human feces.</title>
        <authorList>
            <person name="Liu F."/>
        </authorList>
    </citation>
    <scope>NUCLEOTIDE SEQUENCE</scope>
    <source>
        <strain evidence="2">LFL-14</strain>
    </source>
</reference>
<keyword evidence="1" id="KW-0812">Transmembrane</keyword>
<keyword evidence="1" id="KW-1133">Transmembrane helix</keyword>
<keyword evidence="1" id="KW-0472">Membrane</keyword>
<dbReference type="EMBL" id="JAODBU010000011">
    <property type="protein sequence ID" value="MCT7399655.1"/>
    <property type="molecule type" value="Genomic_DNA"/>
</dbReference>
<comment type="caution">
    <text evidence="2">The sequence shown here is derived from an EMBL/GenBank/DDBJ whole genome shotgun (WGS) entry which is preliminary data.</text>
</comment>
<protein>
    <submittedName>
        <fullName evidence="2">Uncharacterized protein</fullName>
    </submittedName>
</protein>
<dbReference type="Proteomes" id="UP001431199">
    <property type="component" value="Unassembled WGS sequence"/>
</dbReference>
<keyword evidence="3" id="KW-1185">Reference proteome</keyword>
<feature type="transmembrane region" description="Helical" evidence="1">
    <location>
        <begin position="20"/>
        <end position="45"/>
    </location>
</feature>
<evidence type="ECO:0000313" key="3">
    <source>
        <dbReference type="Proteomes" id="UP001431199"/>
    </source>
</evidence>
<dbReference type="RefSeq" id="WP_260978977.1">
    <property type="nucleotide sequence ID" value="NZ_JAODBU010000011.1"/>
</dbReference>
<proteinExistence type="predicted"/>
<feature type="transmembrane region" description="Helical" evidence="1">
    <location>
        <begin position="57"/>
        <end position="83"/>
    </location>
</feature>
<sequence>MLAKLQKSAYRLLMKISADWVVEILLLWIFLPTGLWKFCCSGYFYRLDCGNFVALDISAGWIVEILLLWIFLPAGVVEILLLIKSFDRLGDLIYMVL</sequence>
<gene>
    <name evidence="2" type="ORF">N5B56_11250</name>
</gene>
<evidence type="ECO:0000313" key="2">
    <source>
        <dbReference type="EMBL" id="MCT7399655.1"/>
    </source>
</evidence>
<accession>A0ABT2M2A0</accession>